<comment type="caution">
    <text evidence="3">The sequence shown here is derived from an EMBL/GenBank/DDBJ whole genome shotgun (WGS) entry which is preliminary data.</text>
</comment>
<reference evidence="3" key="1">
    <citation type="submission" date="2021-05" db="EMBL/GenBank/DDBJ databases">
        <authorList>
            <person name="Pietrasiak N."/>
            <person name="Ward R."/>
            <person name="Stajich J.E."/>
            <person name="Kurbessoian T."/>
        </authorList>
    </citation>
    <scope>NUCLEOTIDE SEQUENCE</scope>
    <source>
        <strain evidence="3">GSE-NOS-MK-12-04C</strain>
    </source>
</reference>
<dbReference type="PANTHER" id="PTHR43685:SF3">
    <property type="entry name" value="SLR2126 PROTEIN"/>
    <property type="match status" value="1"/>
</dbReference>
<keyword evidence="1" id="KW-0472">Membrane</keyword>
<gene>
    <name evidence="3" type="ORF">KME60_23620</name>
</gene>
<feature type="transmembrane region" description="Helical" evidence="1">
    <location>
        <begin position="269"/>
        <end position="291"/>
    </location>
</feature>
<dbReference type="InterPro" id="IPR001173">
    <property type="entry name" value="Glyco_trans_2-like"/>
</dbReference>
<feature type="domain" description="Glycosyltransferase 2-like" evidence="2">
    <location>
        <begin position="8"/>
        <end position="159"/>
    </location>
</feature>
<dbReference type="Gene3D" id="3.90.550.10">
    <property type="entry name" value="Spore Coat Polysaccharide Biosynthesis Protein SpsA, Chain A"/>
    <property type="match status" value="1"/>
</dbReference>
<dbReference type="EMBL" id="JAHHGZ010000029">
    <property type="protein sequence ID" value="MBW4670320.1"/>
    <property type="molecule type" value="Genomic_DNA"/>
</dbReference>
<keyword evidence="1" id="KW-0812">Transmembrane</keyword>
<proteinExistence type="predicted"/>
<keyword evidence="1" id="KW-1133">Transmembrane helix</keyword>
<evidence type="ECO:0000313" key="4">
    <source>
        <dbReference type="Proteomes" id="UP000729701"/>
    </source>
</evidence>
<dbReference type="InterPro" id="IPR029044">
    <property type="entry name" value="Nucleotide-diphossugar_trans"/>
</dbReference>
<dbReference type="PANTHER" id="PTHR43685">
    <property type="entry name" value="GLYCOSYLTRANSFERASE"/>
    <property type="match status" value="1"/>
</dbReference>
<dbReference type="SUPFAM" id="SSF53448">
    <property type="entry name" value="Nucleotide-diphospho-sugar transferases"/>
    <property type="match status" value="1"/>
</dbReference>
<reference evidence="3" key="2">
    <citation type="journal article" date="2022" name="Microbiol. Resour. Announc.">
        <title>Metagenome Sequencing to Explore Phylogenomics of Terrestrial Cyanobacteria.</title>
        <authorList>
            <person name="Ward R.D."/>
            <person name="Stajich J.E."/>
            <person name="Johansen J.R."/>
            <person name="Huntemann M."/>
            <person name="Clum A."/>
            <person name="Foster B."/>
            <person name="Foster B."/>
            <person name="Roux S."/>
            <person name="Palaniappan K."/>
            <person name="Varghese N."/>
            <person name="Mukherjee S."/>
            <person name="Reddy T.B.K."/>
            <person name="Daum C."/>
            <person name="Copeland A."/>
            <person name="Chen I.A."/>
            <person name="Ivanova N.N."/>
            <person name="Kyrpides N.C."/>
            <person name="Shapiro N."/>
            <person name="Eloe-Fadrosh E.A."/>
            <person name="Pietrasiak N."/>
        </authorList>
    </citation>
    <scope>NUCLEOTIDE SEQUENCE</scope>
    <source>
        <strain evidence="3">GSE-NOS-MK-12-04C</strain>
    </source>
</reference>
<accession>A0A951UX02</accession>
<dbReference type="Pfam" id="PF00535">
    <property type="entry name" value="Glycos_transf_2"/>
    <property type="match status" value="1"/>
</dbReference>
<evidence type="ECO:0000256" key="1">
    <source>
        <dbReference type="SAM" id="Phobius"/>
    </source>
</evidence>
<sequence>MEQQPLFSIIIPTYNRPERLTTCLESLIRLNYPCDRFEVIIVDDGSEVELDSLIASFRSQLHLTLIRQANTGPATARNTGAKHAVGKYLAFTDDDCTTTPNWLATLAARFTTAPDDTMIGGRTLNALPDNSYSTASQVLIDYLYSYYNSGGKQLQFFASNNFALPAVGFQAIGGFDNTFPLAAGEDRELCDRWLHKGYKMIYAPEVQVYHAHELSLPKFWRQHFNYGRGAFCFHKNRAKQKSEKIKVEALPFYLNLLTYPLSSTQISPLVSLFICGLLFISQVANVTGFFWEKAQSNS</sequence>
<dbReference type="Proteomes" id="UP000729701">
    <property type="component" value="Unassembled WGS sequence"/>
</dbReference>
<name>A0A951UX02_9CYAN</name>
<evidence type="ECO:0000259" key="2">
    <source>
        <dbReference type="Pfam" id="PF00535"/>
    </source>
</evidence>
<protein>
    <submittedName>
        <fullName evidence="3">Glycosyltransferase family 2 protein</fullName>
    </submittedName>
</protein>
<dbReference type="InterPro" id="IPR050834">
    <property type="entry name" value="Glycosyltransf_2"/>
</dbReference>
<evidence type="ECO:0000313" key="3">
    <source>
        <dbReference type="EMBL" id="MBW4670320.1"/>
    </source>
</evidence>
<dbReference type="CDD" id="cd00761">
    <property type="entry name" value="Glyco_tranf_GTA_type"/>
    <property type="match status" value="1"/>
</dbReference>
<dbReference type="AlphaFoldDB" id="A0A951UX02"/>
<organism evidence="3 4">
    <name type="scientific">Cyanomargarita calcarea GSE-NOS-MK-12-04C</name>
    <dbReference type="NCBI Taxonomy" id="2839659"/>
    <lineage>
        <taxon>Bacteria</taxon>
        <taxon>Bacillati</taxon>
        <taxon>Cyanobacteriota</taxon>
        <taxon>Cyanophyceae</taxon>
        <taxon>Nostocales</taxon>
        <taxon>Cyanomargaritaceae</taxon>
        <taxon>Cyanomargarita</taxon>
    </lineage>
</organism>